<dbReference type="AlphaFoldDB" id="A0A448ZSH3"/>
<dbReference type="InterPro" id="IPR019531">
    <property type="entry name" value="Pmp4"/>
</dbReference>
<gene>
    <name evidence="1" type="ORF">PSNMU_V1.4_AUG-EV-PASAV3_0120540</name>
</gene>
<protein>
    <recommendedName>
        <fullName evidence="3">Peroxisomal membrane protein 4</fullName>
    </recommendedName>
</protein>
<dbReference type="PANTHER" id="PTHR15460">
    <property type="entry name" value="PEROXISOMAL MEMBRANE PROTEIN 4"/>
    <property type="match status" value="1"/>
</dbReference>
<dbReference type="EMBL" id="CAACVS010000676">
    <property type="protein sequence ID" value="VEU44913.1"/>
    <property type="molecule type" value="Genomic_DNA"/>
</dbReference>
<dbReference type="Proteomes" id="UP000291116">
    <property type="component" value="Unassembled WGS sequence"/>
</dbReference>
<evidence type="ECO:0000313" key="2">
    <source>
        <dbReference type="Proteomes" id="UP000291116"/>
    </source>
</evidence>
<dbReference type="PANTHER" id="PTHR15460:SF3">
    <property type="entry name" value="PEROXISOMAL MEMBRANE PROTEIN 4"/>
    <property type="match status" value="1"/>
</dbReference>
<evidence type="ECO:0008006" key="3">
    <source>
        <dbReference type="Google" id="ProtNLM"/>
    </source>
</evidence>
<evidence type="ECO:0000313" key="1">
    <source>
        <dbReference type="EMBL" id="VEU44913.1"/>
    </source>
</evidence>
<name>A0A448ZSH3_9STRA</name>
<proteinExistence type="predicted"/>
<reference evidence="1 2" key="1">
    <citation type="submission" date="2019-01" db="EMBL/GenBank/DDBJ databases">
        <authorList>
            <person name="Ferrante I. M."/>
        </authorList>
    </citation>
    <scope>NUCLEOTIDE SEQUENCE [LARGE SCALE GENOMIC DNA]</scope>
    <source>
        <strain evidence="1 2">B856</strain>
    </source>
</reference>
<dbReference type="GO" id="GO:0005778">
    <property type="term" value="C:peroxisomal membrane"/>
    <property type="evidence" value="ECO:0007669"/>
    <property type="project" value="TreeGrafter"/>
</dbReference>
<accession>A0A448ZSH3</accession>
<keyword evidence="2" id="KW-1185">Reference proteome</keyword>
<dbReference type="OrthoDB" id="39659at2759"/>
<sequence length="255" mass="28406">MQPTQKSFLQDELAAVISAVIGGASYGIKIRLPHALVMTCLFRNDLTPREKIRTILKLVFEHASNLAAFATIYKVFLAVLKGSSRCLRQGVGLNDYPNNQPRTTSNAIKSLGRTLIALIVDGPFFSTDTSSVWGSSSSTRRAGEPERPYHSLLAGAAGGYIVWGRYSSVNHQIVLYLASRIMVGLAKRGWELVYKEPGHFRNDNRGKSILQHPQTYPMVAATVWGIVMLLFEESPHVLHRSLKKSMDEIYRRGVF</sequence>
<organism evidence="1 2">
    <name type="scientific">Pseudo-nitzschia multistriata</name>
    <dbReference type="NCBI Taxonomy" id="183589"/>
    <lineage>
        <taxon>Eukaryota</taxon>
        <taxon>Sar</taxon>
        <taxon>Stramenopiles</taxon>
        <taxon>Ochrophyta</taxon>
        <taxon>Bacillariophyta</taxon>
        <taxon>Bacillariophyceae</taxon>
        <taxon>Bacillariophycidae</taxon>
        <taxon>Bacillariales</taxon>
        <taxon>Bacillariaceae</taxon>
        <taxon>Pseudo-nitzschia</taxon>
    </lineage>
</organism>